<dbReference type="InParanoid" id="Q7QEN3"/>
<keyword evidence="5" id="KW-0963">Cytoplasm</keyword>
<keyword evidence="12" id="KW-0206">Cytoskeleton</keyword>
<name>Q7QEN3_ANOGA</name>
<evidence type="ECO:0000256" key="8">
    <source>
        <dbReference type="ARBA" id="ARBA00022989"/>
    </source>
</evidence>
<evidence type="ECO:0000256" key="12">
    <source>
        <dbReference type="ARBA" id="ARBA00023212"/>
    </source>
</evidence>
<reference evidence="14" key="4">
    <citation type="journal article" date="2007" name="Genome Biol.">
        <title>Update of the Anopheles gambiae PEST genome assembly.</title>
        <authorList>
            <person name="Sharakhova M.V."/>
            <person name="Hammond M.P."/>
            <person name="Lobo N.F."/>
            <person name="Krzywinski J."/>
            <person name="Unger M.F."/>
            <person name="Hillenmeyer M.E."/>
            <person name="Bruggner R.V."/>
            <person name="Birney E."/>
            <person name="Collins F.H."/>
        </authorList>
    </citation>
    <scope>NUCLEOTIDE SEQUENCE</scope>
    <source>
        <strain evidence="14">PEST</strain>
    </source>
</reference>
<reference evidence="14" key="2">
    <citation type="submission" date="2002-03" db="EMBL/GenBank/DDBJ databases">
        <authorList>
            <consortium name="The Anopheles Genome Sequencing Consortium"/>
        </authorList>
    </citation>
    <scope>NUCLEOTIDE SEQUENCE</scope>
    <source>
        <strain evidence="14">PEST</strain>
    </source>
</reference>
<dbReference type="GO" id="GO:0042383">
    <property type="term" value="C:sarcolemma"/>
    <property type="evidence" value="ECO:0007669"/>
    <property type="project" value="UniProtKB-SubCell"/>
</dbReference>
<dbReference type="AlphaFoldDB" id="Q7QEN3"/>
<keyword evidence="7" id="KW-0735">Signal-anchor</keyword>
<evidence type="ECO:0000256" key="1">
    <source>
        <dbReference type="ARBA" id="ARBA00004245"/>
    </source>
</evidence>
<dbReference type="GO" id="GO:0005856">
    <property type="term" value="C:cytoskeleton"/>
    <property type="evidence" value="ECO:0007669"/>
    <property type="project" value="UniProtKB-SubCell"/>
</dbReference>
<comment type="similarity">
    <text evidence="3">Belongs to the sarcoglycan beta/delta/gamma/zeta family.</text>
</comment>
<dbReference type="InterPro" id="IPR039972">
    <property type="entry name" value="Sarcoglycan_gamma/delta/zeta"/>
</dbReference>
<dbReference type="eggNOG" id="KOG3950">
    <property type="taxonomic scope" value="Eukaryota"/>
</dbReference>
<evidence type="ECO:0000256" key="4">
    <source>
        <dbReference type="ARBA" id="ARBA00022475"/>
    </source>
</evidence>
<dbReference type="PaxDb" id="7165-AGAP000073-PA"/>
<dbReference type="EMBL" id="AAAB01008846">
    <property type="protein sequence ID" value="EAA06160.5"/>
    <property type="molecule type" value="Genomic_DNA"/>
</dbReference>
<evidence type="ECO:0000256" key="6">
    <source>
        <dbReference type="ARBA" id="ARBA00022692"/>
    </source>
</evidence>
<dbReference type="VEuPathDB" id="VectorBase:AGAP000073"/>
<evidence type="ECO:0000256" key="11">
    <source>
        <dbReference type="ARBA" id="ARBA00023180"/>
    </source>
</evidence>
<reference evidence="14" key="5">
    <citation type="submission" date="2011-05" db="EMBL/GenBank/DDBJ databases">
        <authorList>
            <consortium name="VectorBase"/>
        </authorList>
    </citation>
    <scope>NUCLEOTIDE SEQUENCE</scope>
    <source>
        <strain evidence="14">PEST</strain>
    </source>
</reference>
<gene>
    <name evidence="14" type="ORF">AgaP_AGAP000073</name>
</gene>
<keyword evidence="11" id="KW-0325">Glycoprotein</keyword>
<dbReference type="GO" id="GO:0016012">
    <property type="term" value="C:sarcoglycan complex"/>
    <property type="evidence" value="ECO:0007669"/>
    <property type="project" value="InterPro"/>
</dbReference>
<dbReference type="OMA" id="SPHSICA"/>
<keyword evidence="6 13" id="KW-0812">Transmembrane</keyword>
<keyword evidence="10" id="KW-1015">Disulfide bond</keyword>
<comment type="caution">
    <text evidence="14">The sequence shown here is derived from an EMBL/GenBank/DDBJ whole genome shotgun (WGS) entry which is preliminary data.</text>
</comment>
<evidence type="ECO:0000256" key="3">
    <source>
        <dbReference type="ARBA" id="ARBA00007574"/>
    </source>
</evidence>
<accession>Q7QEN3</accession>
<evidence type="ECO:0000256" key="9">
    <source>
        <dbReference type="ARBA" id="ARBA00023136"/>
    </source>
</evidence>
<dbReference type="InterPro" id="IPR006875">
    <property type="entry name" value="Sarcoglycan"/>
</dbReference>
<organism evidence="14">
    <name type="scientific">Anopheles gambiae</name>
    <name type="common">African malaria mosquito</name>
    <dbReference type="NCBI Taxonomy" id="7165"/>
    <lineage>
        <taxon>Eukaryota</taxon>
        <taxon>Metazoa</taxon>
        <taxon>Ecdysozoa</taxon>
        <taxon>Arthropoda</taxon>
        <taxon>Hexapoda</taxon>
        <taxon>Insecta</taxon>
        <taxon>Pterygota</taxon>
        <taxon>Neoptera</taxon>
        <taxon>Endopterygota</taxon>
        <taxon>Diptera</taxon>
        <taxon>Nematocera</taxon>
        <taxon>Culicoidea</taxon>
        <taxon>Culicidae</taxon>
        <taxon>Anophelinae</taxon>
        <taxon>Anopheles</taxon>
    </lineage>
</organism>
<dbReference type="Pfam" id="PF04790">
    <property type="entry name" value="Sarcoglycan_1"/>
    <property type="match status" value="1"/>
</dbReference>
<reference evidence="14" key="3">
    <citation type="journal article" date="2004" name="Trends Parasitol.">
        <title>The Anopheles gambiae genome: an update.</title>
        <authorList>
            <person name="Mongin E."/>
            <person name="Louis C."/>
            <person name="Holt R.A."/>
            <person name="Birney E."/>
            <person name="Collins F.H."/>
        </authorList>
    </citation>
    <scope>NUCLEOTIDE SEQUENCE</scope>
    <source>
        <strain evidence="14">PEST</strain>
    </source>
</reference>
<protein>
    <submittedName>
        <fullName evidence="14">AGAP000073-PA</fullName>
    </submittedName>
</protein>
<dbReference type="STRING" id="7165.Q7QEN3"/>
<proteinExistence type="inferred from homology"/>
<feature type="transmembrane region" description="Helical" evidence="13">
    <location>
        <begin position="12"/>
        <end position="35"/>
    </location>
</feature>
<evidence type="ECO:0000313" key="14">
    <source>
        <dbReference type="EMBL" id="EAA06160.5"/>
    </source>
</evidence>
<evidence type="ECO:0000256" key="13">
    <source>
        <dbReference type="SAM" id="Phobius"/>
    </source>
</evidence>
<dbReference type="HOGENOM" id="CLU_043450_0_0_1"/>
<reference evidence="14" key="1">
    <citation type="journal article" date="2002" name="Science">
        <title>The genome sequence of the malaria mosquito Anopheles gambiae.</title>
        <authorList>
            <person name="Holt R.A."/>
            <person name="Subramanian G.M."/>
            <person name="Halpern A."/>
            <person name="Sutton G.G."/>
            <person name="Charlab R."/>
            <person name="Nusskern D.R."/>
            <person name="Wincker P."/>
            <person name="Clark A.G."/>
            <person name="Ribeiro J.M."/>
            <person name="Wides R."/>
            <person name="Salzberg S.L."/>
            <person name="Loftus B."/>
            <person name="Yandell M."/>
            <person name="Majoros W.H."/>
            <person name="Rusch D.B."/>
            <person name="Lai Z."/>
            <person name="Kraft C.L."/>
            <person name="Abril J.F."/>
            <person name="Anthouard V."/>
            <person name="Arensburger P."/>
            <person name="Atkinson P.W."/>
            <person name="Baden H."/>
            <person name="de Berardinis V."/>
            <person name="Baldwin D."/>
            <person name="Benes V."/>
            <person name="Biedler J."/>
            <person name="Blass C."/>
            <person name="Bolanos R."/>
            <person name="Boscus D."/>
            <person name="Barnstead M."/>
            <person name="Cai S."/>
            <person name="Center A."/>
            <person name="Chaturverdi K."/>
            <person name="Christophides G.K."/>
            <person name="Chrystal M.A."/>
            <person name="Clamp M."/>
            <person name="Cravchik A."/>
            <person name="Curwen V."/>
            <person name="Dana A."/>
            <person name="Delcher A."/>
            <person name="Dew I."/>
            <person name="Evans C.A."/>
            <person name="Flanigan M."/>
            <person name="Grundschober-Freimoser A."/>
            <person name="Friedli L."/>
            <person name="Gu Z."/>
            <person name="Guan P."/>
            <person name="Guigo R."/>
            <person name="Hillenmeyer M.E."/>
            <person name="Hladun S.L."/>
            <person name="Hogan J.R."/>
            <person name="Hong Y.S."/>
            <person name="Hoover J."/>
            <person name="Jaillon O."/>
            <person name="Ke Z."/>
            <person name="Kodira C."/>
            <person name="Kokoza E."/>
            <person name="Koutsos A."/>
            <person name="Letunic I."/>
            <person name="Levitsky A."/>
            <person name="Liang Y."/>
            <person name="Lin J.J."/>
            <person name="Lobo N.F."/>
            <person name="Lopez J.R."/>
            <person name="Malek J.A."/>
            <person name="McIntosh T.C."/>
            <person name="Meister S."/>
            <person name="Miller J."/>
            <person name="Mobarry C."/>
            <person name="Mongin E."/>
            <person name="Murphy S.D."/>
            <person name="O'Brochta D.A."/>
            <person name="Pfannkoch C."/>
            <person name="Qi R."/>
            <person name="Regier M.A."/>
            <person name="Remington K."/>
            <person name="Shao H."/>
            <person name="Sharakhova M.V."/>
            <person name="Sitter C.D."/>
            <person name="Shetty J."/>
            <person name="Smith T.J."/>
            <person name="Strong R."/>
            <person name="Sun J."/>
            <person name="Thomasova D."/>
            <person name="Ton L.Q."/>
            <person name="Topalis P."/>
            <person name="Tu Z."/>
            <person name="Unger M.F."/>
            <person name="Walenz B."/>
            <person name="Wang A."/>
            <person name="Wang J."/>
            <person name="Wang M."/>
            <person name="Wang X."/>
            <person name="Woodford K.J."/>
            <person name="Wortman J.R."/>
            <person name="Wu M."/>
            <person name="Yao A."/>
            <person name="Zdobnov E.M."/>
            <person name="Zhang H."/>
            <person name="Zhao Q."/>
            <person name="Zhao S."/>
            <person name="Zhu S.C."/>
            <person name="Zhimulev I."/>
            <person name="Coluzzi M."/>
            <person name="della Torre A."/>
            <person name="Roth C.W."/>
            <person name="Louis C."/>
            <person name="Kalush F."/>
            <person name="Mural R.J."/>
            <person name="Myers E.W."/>
            <person name="Adams M.D."/>
            <person name="Smith H.O."/>
            <person name="Broder S."/>
            <person name="Gardner M.J."/>
            <person name="Fraser C.M."/>
            <person name="Birney E."/>
            <person name="Bork P."/>
            <person name="Brey P.T."/>
            <person name="Venter J.C."/>
            <person name="Weissenbach J."/>
            <person name="Kafatos F.C."/>
            <person name="Collins F.H."/>
            <person name="Hoffman S.L."/>
        </authorList>
    </citation>
    <scope>NUCLEOTIDE SEQUENCE [LARGE SCALE GENOMIC DNA]</scope>
    <source>
        <strain evidence="14">PEST</strain>
    </source>
</reference>
<dbReference type="FunCoup" id="Q7QEN3">
    <property type="interactions" value="11"/>
</dbReference>
<evidence type="ECO:0000256" key="10">
    <source>
        <dbReference type="ARBA" id="ARBA00023157"/>
    </source>
</evidence>
<evidence type="ECO:0000256" key="2">
    <source>
        <dbReference type="ARBA" id="ARBA00004274"/>
    </source>
</evidence>
<dbReference type="PANTHER" id="PTHR12939">
    <property type="entry name" value="SARCOGLYCAN"/>
    <property type="match status" value="1"/>
</dbReference>
<keyword evidence="8 13" id="KW-1133">Transmembrane helix</keyword>
<evidence type="ECO:0000256" key="7">
    <source>
        <dbReference type="ARBA" id="ARBA00022968"/>
    </source>
</evidence>
<evidence type="ECO:0000256" key="5">
    <source>
        <dbReference type="ARBA" id="ARBA00022490"/>
    </source>
</evidence>
<dbReference type="PhylomeDB" id="Q7QEN3"/>
<keyword evidence="9 13" id="KW-0472">Membrane</keyword>
<dbReference type="VEuPathDB" id="VectorBase:AGAMI1_008343"/>
<sequence>MQLALYGWRKKCLYALIFVLMVMIIVNLALTLWIMKVMEFSSNGMGQLKIVPGGIQLTGQALVLNTTAGIFDPLETRTTHLESSRNLSINTRNAYGAVENQLFLGHDRLEVLANHFRITDTHGTNLFAVDRDEVIVGAGSLRVEGEGGVAFRDSIQTPLVRADAGKDLKLESPTRSLEARATQEIFIQSRAGGIETTCLNDLKLHSVAGSIRLDSSAIYMPNLKTVQTVVGGGGGLLPASARGDGAGKIYQLCACSSGKLFLAAPNSVCTADDSAICR</sequence>
<comment type="subcellular location">
    <subcellularLocation>
        <location evidence="2">Cell membrane</location>
        <location evidence="2">Sarcolemma</location>
        <topology evidence="2">Single-pass type II membrane protein</topology>
    </subcellularLocation>
    <subcellularLocation>
        <location evidence="1">Cytoplasm</location>
        <location evidence="1">Cytoskeleton</location>
    </subcellularLocation>
</comment>
<keyword evidence="4" id="KW-1003">Cell membrane</keyword>
<dbReference type="PANTHER" id="PTHR12939:SF10">
    <property type="entry name" value="EG:4F1.1 PROTEIN"/>
    <property type="match status" value="1"/>
</dbReference>